<keyword evidence="8 10" id="KW-0472">Membrane</keyword>
<feature type="transmembrane region" description="Helical" evidence="10">
    <location>
        <begin position="1186"/>
        <end position="1205"/>
    </location>
</feature>
<dbReference type="STRING" id="212818.A0A0D1ZMR3"/>
<dbReference type="Pfam" id="PF06422">
    <property type="entry name" value="PDR_CDR"/>
    <property type="match status" value="1"/>
</dbReference>
<dbReference type="CDD" id="cd03233">
    <property type="entry name" value="ABCG_PDR_domain1"/>
    <property type="match status" value="1"/>
</dbReference>
<sequence length="1594" mass="177677">MSTPLVGNFTTNNDRTRQTTGASLDRSDYDQHALDPSLSHDGGPVIDESDQVDRQVLKLAREYSNASSSHGIAHVFDPSSQGSQIDPESDDFNSRAWTKAMLRLQKQSGQENIGRTAGFSFRNLSAYGYSQGSDFQKTVDNYILAGADLLRRITGNKGQRVDILRNFEGLVNQGEMLVVLGPPGSGCSTFLKTIAGETHGFHLGGESYINYQGISYNQMHKDFRGEAIYTAEQDIHFPMLTVADTLLFAARARTPQNLKLPEGITKLKYAQHLRDVVMATFGIRHTFNTKVGNDFVRGVSGGERKRVSIAEAALSGAPLQCWDNSTRGLDSANAIEFCKTLRTSTDLNETTAAVAIYQAPQSAYDYFDKVIVIYQGRQIYFGRTTDAQRYFENLGFECPKRQTAPDFLTSMTNPIERVVKKGFESLVPRTPDEFAQRWQNSEERKALLQDIDNFDKAYPIGGPSLQAFQASRRIHQSKSQRKSSPYTLSYGSQISLCLGRGFKRLMDDPSITLTQLIGNCINALVVSSLFYNLPTTSDSLRARSSLLFFAVLLNAFGSALEILTLYAQRPIVEKHERYALYHPSAEAFASMLTDIPSKTLNAIGFNLILYFMTNLRREPGAFFFFLFTSYVLVLTMSMLFRCIASLSRSLIQALVPTAVLMIAIVVYTGFVIPVNYMQGWARWINYVNPTAYGFESLMVNEFSGQNYTCSSYIPPAPQFGDGTTTSQICTVVGAVAGQTTVNGDDYIEISYQYSAANKWRNIGILFAFMIGMLGIYLAATETISAKKSKGEILLFRRGHKPAFLNEKVSDSESGGSDTNLALERRQTKDEQLTRQVSAVIQKQTAIFQWKDVCYDIKIKGKPRRILDHVDGWVKPGTMTALMGVSGAGKTTLLDCLATRVTMGVITGEMLVDGRQRDESFQRKTGYVQQQDLHLETTTVREALKFSALLRQSRDTPRAEKIAYVEEVIKLLDMQEYADAVVGVPGEGLNVEQRKRLTIGVELAARPQLLLFLDEPTSGLDSQTSWSILNLLEKLTRAGQAILCTIHQPSAILFQRFDRLLFLAAGGKTVYFGPVGHDSNILIDYFQRNGAFECPPGANPAEYMLEAIGAAPGSHSDIDWHQVWRSSPEYQEVQAELEQMKEERSQIESPATSQKSDYYEFAAPFYLQFWETQKRIFEQYWRTPEYIYSKMLLCCLVGLFIGFSLFKAPNTLQGLNNQLFGIFMLLILFSQLVQQIMPLFVTQRSLYEARERPSKTYSWKAFMLSNVLVELPWATLGAVVLFFCWYYPLGLYENATYTDSVTSRGALQFLFLWEFILFSSTFSHLMIAGIATAEAASNLANVLFSLCILFCGVLVGPDAMPGFWIFMYRVSPFTYLVEGLLGNGVAQAPVVCSASEYSRFDAPSGMDCGEYLQEYLAVAGGYLQDPNSTTCQLCAIDNTDTFLALVNISFGNRWRNFGILFVYIIFNVFAATAIYWLARVPKGKKYAGKDRDGKLALVKTETNSDNVAKSSQDGFEKSIVEDNKPRRSAEGVLASEKEGRSSRDNPVLGDTKPSLTDKHLEESMNGGSGSATSGPPLAAEGDRPEPKRFVTAQEF</sequence>
<evidence type="ECO:0000256" key="7">
    <source>
        <dbReference type="ARBA" id="ARBA00022989"/>
    </source>
</evidence>
<keyword evidence="5" id="KW-0547">Nucleotide-binding</keyword>
<dbReference type="Gene3D" id="3.40.50.300">
    <property type="entry name" value="P-loop containing nucleotide triphosphate hydrolases"/>
    <property type="match status" value="2"/>
</dbReference>
<evidence type="ECO:0000256" key="4">
    <source>
        <dbReference type="ARBA" id="ARBA00022692"/>
    </source>
</evidence>
<keyword evidence="4 10" id="KW-0812">Transmembrane</keyword>
<keyword evidence="7 10" id="KW-1133">Transmembrane helix</keyword>
<feature type="region of interest" description="Disordered" evidence="9">
    <location>
        <begin position="1501"/>
        <end position="1594"/>
    </location>
</feature>
<reference evidence="12 13" key="1">
    <citation type="submission" date="2015-01" db="EMBL/GenBank/DDBJ databases">
        <title>The Genome Sequence of Exophiala mesophila CBS40295.</title>
        <authorList>
            <consortium name="The Broad Institute Genomics Platform"/>
            <person name="Cuomo C."/>
            <person name="de Hoog S."/>
            <person name="Gorbushina A."/>
            <person name="Stielow B."/>
            <person name="Teixiera M."/>
            <person name="Abouelleil A."/>
            <person name="Chapman S.B."/>
            <person name="Priest M."/>
            <person name="Young S.K."/>
            <person name="Wortman J."/>
            <person name="Nusbaum C."/>
            <person name="Birren B."/>
        </authorList>
    </citation>
    <scope>NUCLEOTIDE SEQUENCE [LARGE SCALE GENOMIC DNA]</scope>
    <source>
        <strain evidence="12 13">CBS 40295</strain>
    </source>
</reference>
<feature type="domain" description="ABC transporter" evidence="11">
    <location>
        <begin position="144"/>
        <end position="400"/>
    </location>
</feature>
<evidence type="ECO:0000256" key="2">
    <source>
        <dbReference type="ARBA" id="ARBA00006012"/>
    </source>
</evidence>
<feature type="compositionally biased region" description="Polar residues" evidence="9">
    <location>
        <begin position="1"/>
        <end position="22"/>
    </location>
</feature>
<feature type="transmembrane region" description="Helical" evidence="10">
    <location>
        <begin position="1217"/>
        <end position="1240"/>
    </location>
</feature>
<dbReference type="CDD" id="cd03232">
    <property type="entry name" value="ABCG_PDR_domain2"/>
    <property type="match status" value="1"/>
</dbReference>
<comment type="subcellular location">
    <subcellularLocation>
        <location evidence="1">Membrane</location>
        <topology evidence="1">Multi-pass membrane protein</topology>
    </subcellularLocation>
</comment>
<proteinExistence type="inferred from homology"/>
<feature type="transmembrane region" description="Helical" evidence="10">
    <location>
        <begin position="1261"/>
        <end position="1288"/>
    </location>
</feature>
<feature type="transmembrane region" description="Helical" evidence="10">
    <location>
        <begin position="621"/>
        <end position="643"/>
    </location>
</feature>
<dbReference type="PROSITE" id="PS50893">
    <property type="entry name" value="ABC_TRANSPORTER_2"/>
    <property type="match status" value="2"/>
</dbReference>
<comment type="similarity">
    <text evidence="2">Belongs to the ABC transporter superfamily. ABCG family. PDR (TC 3.A.1.205) subfamily.</text>
</comment>
<dbReference type="RefSeq" id="XP_016219602.1">
    <property type="nucleotide sequence ID" value="XM_016374331.1"/>
</dbReference>
<evidence type="ECO:0000259" key="11">
    <source>
        <dbReference type="PROSITE" id="PS50893"/>
    </source>
</evidence>
<feature type="compositionally biased region" description="Basic and acidic residues" evidence="9">
    <location>
        <begin position="1513"/>
        <end position="1542"/>
    </location>
</feature>
<dbReference type="InterPro" id="IPR003593">
    <property type="entry name" value="AAA+_ATPase"/>
</dbReference>
<feature type="transmembrane region" description="Helical" evidence="10">
    <location>
        <begin position="1341"/>
        <end position="1365"/>
    </location>
</feature>
<name>A0A0D1ZMR3_EXOME</name>
<feature type="transmembrane region" description="Helical" evidence="10">
    <location>
        <begin position="762"/>
        <end position="779"/>
    </location>
</feature>
<feature type="transmembrane region" description="Helical" evidence="10">
    <location>
        <begin position="1456"/>
        <end position="1477"/>
    </location>
</feature>
<protein>
    <recommendedName>
        <fullName evidence="11">ABC transporter domain-containing protein</fullName>
    </recommendedName>
</protein>
<dbReference type="SMART" id="SM00382">
    <property type="entry name" value="AAA"/>
    <property type="match status" value="2"/>
</dbReference>
<dbReference type="OrthoDB" id="245989at2759"/>
<keyword evidence="13" id="KW-1185">Reference proteome</keyword>
<dbReference type="GO" id="GO:0005524">
    <property type="term" value="F:ATP binding"/>
    <property type="evidence" value="ECO:0007669"/>
    <property type="project" value="UniProtKB-KW"/>
</dbReference>
<dbReference type="GeneID" id="27327048"/>
<feature type="transmembrane region" description="Helical" evidence="10">
    <location>
        <begin position="546"/>
        <end position="567"/>
    </location>
</feature>
<dbReference type="Pfam" id="PF19055">
    <property type="entry name" value="ABC2_membrane_7"/>
    <property type="match status" value="1"/>
</dbReference>
<evidence type="ECO:0000256" key="8">
    <source>
        <dbReference type="ARBA" id="ARBA00023136"/>
    </source>
</evidence>
<dbReference type="GO" id="GO:0016887">
    <property type="term" value="F:ATP hydrolysis activity"/>
    <property type="evidence" value="ECO:0007669"/>
    <property type="project" value="InterPro"/>
</dbReference>
<dbReference type="HOGENOM" id="CLU_000604_35_0_1"/>
<dbReference type="InterPro" id="IPR017871">
    <property type="entry name" value="ABC_transporter-like_CS"/>
</dbReference>
<evidence type="ECO:0000256" key="5">
    <source>
        <dbReference type="ARBA" id="ARBA00022741"/>
    </source>
</evidence>
<organism evidence="12 13">
    <name type="scientific">Exophiala mesophila</name>
    <name type="common">Black yeast-like fungus</name>
    <dbReference type="NCBI Taxonomy" id="212818"/>
    <lineage>
        <taxon>Eukaryota</taxon>
        <taxon>Fungi</taxon>
        <taxon>Dikarya</taxon>
        <taxon>Ascomycota</taxon>
        <taxon>Pezizomycotina</taxon>
        <taxon>Eurotiomycetes</taxon>
        <taxon>Chaetothyriomycetidae</taxon>
        <taxon>Chaetothyriales</taxon>
        <taxon>Herpotrichiellaceae</taxon>
        <taxon>Exophiala</taxon>
    </lineage>
</organism>
<feature type="transmembrane region" description="Helical" evidence="10">
    <location>
        <begin position="1308"/>
        <end position="1329"/>
    </location>
</feature>
<accession>A0A0D1ZMR3</accession>
<feature type="transmembrane region" description="Helical" evidence="10">
    <location>
        <begin position="516"/>
        <end position="534"/>
    </location>
</feature>
<evidence type="ECO:0000256" key="1">
    <source>
        <dbReference type="ARBA" id="ARBA00004141"/>
    </source>
</evidence>
<feature type="transmembrane region" description="Helical" evidence="10">
    <location>
        <begin position="650"/>
        <end position="672"/>
    </location>
</feature>
<dbReference type="PANTHER" id="PTHR19241">
    <property type="entry name" value="ATP-BINDING CASSETTE TRANSPORTER"/>
    <property type="match status" value="1"/>
</dbReference>
<dbReference type="Pfam" id="PF01061">
    <property type="entry name" value="ABC2_membrane"/>
    <property type="match status" value="2"/>
</dbReference>
<evidence type="ECO:0000256" key="3">
    <source>
        <dbReference type="ARBA" id="ARBA00022448"/>
    </source>
</evidence>
<dbReference type="InterPro" id="IPR043926">
    <property type="entry name" value="ABCG_dom"/>
</dbReference>
<dbReference type="Proteomes" id="UP000054302">
    <property type="component" value="Unassembled WGS sequence"/>
</dbReference>
<evidence type="ECO:0000256" key="6">
    <source>
        <dbReference type="ARBA" id="ARBA00022840"/>
    </source>
</evidence>
<dbReference type="InterPro" id="IPR003439">
    <property type="entry name" value="ABC_transporter-like_ATP-bd"/>
</dbReference>
<evidence type="ECO:0000313" key="12">
    <source>
        <dbReference type="EMBL" id="KIV88028.1"/>
    </source>
</evidence>
<dbReference type="GO" id="GO:0016020">
    <property type="term" value="C:membrane"/>
    <property type="evidence" value="ECO:0007669"/>
    <property type="project" value="UniProtKB-SubCell"/>
</dbReference>
<dbReference type="VEuPathDB" id="FungiDB:PV10_09203"/>
<dbReference type="InterPro" id="IPR013525">
    <property type="entry name" value="ABC2_TM"/>
</dbReference>
<dbReference type="EMBL" id="KN847527">
    <property type="protein sequence ID" value="KIV88028.1"/>
    <property type="molecule type" value="Genomic_DNA"/>
</dbReference>
<dbReference type="InterPro" id="IPR029481">
    <property type="entry name" value="ABC_trans_N"/>
</dbReference>
<dbReference type="PROSITE" id="PS00211">
    <property type="entry name" value="ABC_TRANSPORTER_1"/>
    <property type="match status" value="1"/>
</dbReference>
<evidence type="ECO:0000313" key="13">
    <source>
        <dbReference type="Proteomes" id="UP000054302"/>
    </source>
</evidence>
<dbReference type="InterPro" id="IPR010929">
    <property type="entry name" value="PDR_CDR_ABC"/>
</dbReference>
<dbReference type="Pfam" id="PF00005">
    <property type="entry name" value="ABC_tran"/>
    <property type="match status" value="2"/>
</dbReference>
<dbReference type="InterPro" id="IPR034001">
    <property type="entry name" value="ABCG_PDR_1"/>
</dbReference>
<dbReference type="Pfam" id="PF14510">
    <property type="entry name" value="ABC_trans_N"/>
    <property type="match status" value="1"/>
</dbReference>
<dbReference type="SUPFAM" id="SSF52540">
    <property type="entry name" value="P-loop containing nucleoside triphosphate hydrolases"/>
    <property type="match status" value="2"/>
</dbReference>
<dbReference type="InterPro" id="IPR034003">
    <property type="entry name" value="ABCG_PDR_2"/>
</dbReference>
<feature type="domain" description="ABC transporter" evidence="11">
    <location>
        <begin position="847"/>
        <end position="1089"/>
    </location>
</feature>
<dbReference type="InterPro" id="IPR027417">
    <property type="entry name" value="P-loop_NTPase"/>
</dbReference>
<keyword evidence="6" id="KW-0067">ATP-binding</keyword>
<dbReference type="FunFam" id="3.40.50.300:FF:000881">
    <property type="entry name" value="ABC multidrug transporter A-1"/>
    <property type="match status" value="1"/>
</dbReference>
<keyword evidence="3" id="KW-0813">Transport</keyword>
<feature type="region of interest" description="Disordered" evidence="9">
    <location>
        <begin position="70"/>
        <end position="90"/>
    </location>
</feature>
<dbReference type="FunFam" id="3.40.50.300:FF:000054">
    <property type="entry name" value="ABC multidrug transporter atrF"/>
    <property type="match status" value="1"/>
</dbReference>
<feature type="region of interest" description="Disordered" evidence="9">
    <location>
        <begin position="1"/>
        <end position="49"/>
    </location>
</feature>
<dbReference type="GO" id="GO:0140359">
    <property type="term" value="F:ABC-type transporter activity"/>
    <property type="evidence" value="ECO:0007669"/>
    <property type="project" value="InterPro"/>
</dbReference>
<feature type="compositionally biased region" description="Polar residues" evidence="9">
    <location>
        <begin position="1501"/>
        <end position="1512"/>
    </location>
</feature>
<gene>
    <name evidence="12" type="ORF">PV10_09203</name>
</gene>
<evidence type="ECO:0000256" key="9">
    <source>
        <dbReference type="SAM" id="MobiDB-lite"/>
    </source>
</evidence>
<evidence type="ECO:0000256" key="10">
    <source>
        <dbReference type="SAM" id="Phobius"/>
    </source>
</evidence>